<evidence type="ECO:0000256" key="4">
    <source>
        <dbReference type="ARBA" id="ARBA00022917"/>
    </source>
</evidence>
<dbReference type="Pfam" id="PF00009">
    <property type="entry name" value="GTP_EFTU"/>
    <property type="match status" value="1"/>
</dbReference>
<dbReference type="GO" id="GO:0003743">
    <property type="term" value="F:translation initiation factor activity"/>
    <property type="evidence" value="ECO:0007669"/>
    <property type="project" value="UniProtKB-KW"/>
</dbReference>
<dbReference type="CDD" id="cd01887">
    <property type="entry name" value="IF2_eIF5B"/>
    <property type="match status" value="1"/>
</dbReference>
<dbReference type="InterPro" id="IPR000795">
    <property type="entry name" value="T_Tr_GTP-bd_dom"/>
</dbReference>
<gene>
    <name evidence="7" type="ORF">A2V80_00420</name>
</gene>
<dbReference type="PANTHER" id="PTHR43381:SF4">
    <property type="entry name" value="EUKARYOTIC TRANSLATION INITIATION FACTOR 5B"/>
    <property type="match status" value="1"/>
</dbReference>
<dbReference type="SUPFAM" id="SSF52156">
    <property type="entry name" value="Initiation factor IF2/eIF5b, domain 3"/>
    <property type="match status" value="1"/>
</dbReference>
<proteinExistence type="inferred from homology"/>
<dbReference type="Proteomes" id="UP000179013">
    <property type="component" value="Unassembled WGS sequence"/>
</dbReference>
<dbReference type="Pfam" id="PF22042">
    <property type="entry name" value="EF-G_D2"/>
    <property type="match status" value="1"/>
</dbReference>
<evidence type="ECO:0000256" key="5">
    <source>
        <dbReference type="ARBA" id="ARBA00023134"/>
    </source>
</evidence>
<keyword evidence="2" id="KW-0396">Initiation factor</keyword>
<dbReference type="InterPro" id="IPR005225">
    <property type="entry name" value="Small_GTP-bd"/>
</dbReference>
<organism evidence="7 8">
    <name type="scientific">Candidatus Woesebacteria bacterium RBG_16_39_8b</name>
    <dbReference type="NCBI Taxonomy" id="1802482"/>
    <lineage>
        <taxon>Bacteria</taxon>
        <taxon>Candidatus Woeseibacteriota</taxon>
    </lineage>
</organism>
<dbReference type="PROSITE" id="PS51722">
    <property type="entry name" value="G_TR_2"/>
    <property type="match status" value="1"/>
</dbReference>
<dbReference type="InterPro" id="IPR036925">
    <property type="entry name" value="TIF_IF2_dom3_sf"/>
</dbReference>
<sequence>MEKKTNQSGSLRPPIVTILGHVDHGKTTLLDAIRKTNVAGKEIGSITQSTLASQVVTPEGKKITFIDTPGHAVFSQMRARGAKVADLAVLVVSADDGVKPQTKEALGYIKETNTPFLVVITKIDLPQVNIEKAKGQIEKEGVSFEGKGGNTPLILVSAKSGKGINDLVEMILLVSEVNAIAGDAEGVLEGLVIETSKDKRGPVVSVVITNGTIKVGMDVAGGDINAKVRGLFDHLGKTIKKAGPGDPVQILGFPNLPTVGEKISSQIERSSVSEKKFESGMLHKIEKGKISIVVKTNNAGTLKDLVANLPPEIVVTHSSVGDVSESDIFAAKSSSLVTNNPPRIFAFEAKIPSSVAKLAKEEGVIIERFELIYKLFERLEELILEGKEKVLGEAKILASFPYEDKLVAGSKIVKGRILKTDKLILMRKKEILGEFKIASMKKDKVNIDKALAGEEFGIIMTPQLDFKVGDVILSVTK</sequence>
<dbReference type="NCBIfam" id="TIGR00231">
    <property type="entry name" value="small_GTP"/>
    <property type="match status" value="1"/>
</dbReference>
<dbReference type="AlphaFoldDB" id="A0A1F7X9U3"/>
<keyword evidence="4" id="KW-0648">Protein biosynthesis</keyword>
<dbReference type="GO" id="GO:0005525">
    <property type="term" value="F:GTP binding"/>
    <property type="evidence" value="ECO:0007669"/>
    <property type="project" value="UniProtKB-KW"/>
</dbReference>
<dbReference type="EMBL" id="MGFU01000066">
    <property type="protein sequence ID" value="OGM11138.1"/>
    <property type="molecule type" value="Genomic_DNA"/>
</dbReference>
<dbReference type="Gene3D" id="3.40.50.10050">
    <property type="entry name" value="Translation initiation factor IF- 2, domain 3"/>
    <property type="match status" value="1"/>
</dbReference>
<keyword evidence="5" id="KW-0342">GTP-binding</keyword>
<dbReference type="SUPFAM" id="SSF50447">
    <property type="entry name" value="Translation proteins"/>
    <property type="match status" value="2"/>
</dbReference>
<comment type="similarity">
    <text evidence="1">Belongs to the TRAFAC class translation factor GTPase superfamily. Classic translation factor GTPase family. IF-2 subfamily.</text>
</comment>
<evidence type="ECO:0000256" key="1">
    <source>
        <dbReference type="ARBA" id="ARBA00007733"/>
    </source>
</evidence>
<dbReference type="InterPro" id="IPR023115">
    <property type="entry name" value="TIF_IF2_dom3"/>
</dbReference>
<evidence type="ECO:0000256" key="2">
    <source>
        <dbReference type="ARBA" id="ARBA00022540"/>
    </source>
</evidence>
<evidence type="ECO:0000313" key="8">
    <source>
        <dbReference type="Proteomes" id="UP000179013"/>
    </source>
</evidence>
<dbReference type="InterPro" id="IPR009000">
    <property type="entry name" value="Transl_B-barrel_sf"/>
</dbReference>
<evidence type="ECO:0000256" key="3">
    <source>
        <dbReference type="ARBA" id="ARBA00022741"/>
    </source>
</evidence>
<dbReference type="InterPro" id="IPR015760">
    <property type="entry name" value="TIF_IF2"/>
</dbReference>
<dbReference type="InterPro" id="IPR027417">
    <property type="entry name" value="P-loop_NTPase"/>
</dbReference>
<dbReference type="InterPro" id="IPR053905">
    <property type="entry name" value="EF-G-like_DII"/>
</dbReference>
<protein>
    <recommendedName>
        <fullName evidence="6">Tr-type G domain-containing protein</fullName>
    </recommendedName>
</protein>
<dbReference type="PANTHER" id="PTHR43381">
    <property type="entry name" value="TRANSLATION INITIATION FACTOR IF-2-RELATED"/>
    <property type="match status" value="1"/>
</dbReference>
<accession>A0A1F7X9U3</accession>
<dbReference type="Gene3D" id="2.40.30.10">
    <property type="entry name" value="Translation factors"/>
    <property type="match status" value="2"/>
</dbReference>
<name>A0A1F7X9U3_9BACT</name>
<reference evidence="7 8" key="1">
    <citation type="journal article" date="2016" name="Nat. Commun.">
        <title>Thousands of microbial genomes shed light on interconnected biogeochemical processes in an aquifer system.</title>
        <authorList>
            <person name="Anantharaman K."/>
            <person name="Brown C.T."/>
            <person name="Hug L.A."/>
            <person name="Sharon I."/>
            <person name="Castelle C.J."/>
            <person name="Probst A.J."/>
            <person name="Thomas B.C."/>
            <person name="Singh A."/>
            <person name="Wilkins M.J."/>
            <person name="Karaoz U."/>
            <person name="Brodie E.L."/>
            <person name="Williams K.H."/>
            <person name="Hubbard S.S."/>
            <person name="Banfield J.F."/>
        </authorList>
    </citation>
    <scope>NUCLEOTIDE SEQUENCE [LARGE SCALE GENOMIC DNA]</scope>
</reference>
<keyword evidence="3" id="KW-0547">Nucleotide-binding</keyword>
<evidence type="ECO:0000259" key="6">
    <source>
        <dbReference type="PROSITE" id="PS51722"/>
    </source>
</evidence>
<dbReference type="FunFam" id="3.40.50.300:FF:000019">
    <property type="entry name" value="Translation initiation factor IF-2"/>
    <property type="match status" value="1"/>
</dbReference>
<dbReference type="Pfam" id="PF11987">
    <property type="entry name" value="IF-2"/>
    <property type="match status" value="1"/>
</dbReference>
<feature type="domain" description="Tr-type G" evidence="6">
    <location>
        <begin position="11"/>
        <end position="179"/>
    </location>
</feature>
<dbReference type="GO" id="GO:0003924">
    <property type="term" value="F:GTPase activity"/>
    <property type="evidence" value="ECO:0007669"/>
    <property type="project" value="InterPro"/>
</dbReference>
<evidence type="ECO:0000313" key="7">
    <source>
        <dbReference type="EMBL" id="OGM11138.1"/>
    </source>
</evidence>
<dbReference type="SUPFAM" id="SSF52540">
    <property type="entry name" value="P-loop containing nucleoside triphosphate hydrolases"/>
    <property type="match status" value="1"/>
</dbReference>
<dbReference type="GO" id="GO:0005737">
    <property type="term" value="C:cytoplasm"/>
    <property type="evidence" value="ECO:0007669"/>
    <property type="project" value="TreeGrafter"/>
</dbReference>
<dbReference type="Gene3D" id="3.40.50.300">
    <property type="entry name" value="P-loop containing nucleotide triphosphate hydrolases"/>
    <property type="match status" value="1"/>
</dbReference>
<comment type="caution">
    <text evidence="7">The sequence shown here is derived from an EMBL/GenBank/DDBJ whole genome shotgun (WGS) entry which is preliminary data.</text>
</comment>